<reference evidence="1" key="1">
    <citation type="submission" date="2020-02" db="EMBL/GenBank/DDBJ databases">
        <authorList>
            <person name="Meier V. D."/>
        </authorList>
    </citation>
    <scope>NUCLEOTIDE SEQUENCE</scope>
    <source>
        <strain evidence="1">AVDCRST_MAG86</strain>
    </source>
</reference>
<dbReference type="AlphaFoldDB" id="A0A6J4V113"/>
<accession>A0A6J4V113</accession>
<proteinExistence type="predicted"/>
<sequence>MIAFVIGAVLLVFGYEAEHKVGPDGRDALGLGGKPGAQVSARAEVFQGACEQRGGETLAAVSGVRRYPVDKARRGVALGANLARGRRGQLTMPKHTVDSPDIRRSG</sequence>
<dbReference type="EMBL" id="CADCWP010000068">
    <property type="protein sequence ID" value="CAA9564967.1"/>
    <property type="molecule type" value="Genomic_DNA"/>
</dbReference>
<name>A0A6J4V113_9DEIN</name>
<organism evidence="1">
    <name type="scientific">uncultured Truepera sp</name>
    <dbReference type="NCBI Taxonomy" id="543023"/>
    <lineage>
        <taxon>Bacteria</taxon>
        <taxon>Thermotogati</taxon>
        <taxon>Deinococcota</taxon>
        <taxon>Deinococci</taxon>
        <taxon>Trueperales</taxon>
        <taxon>Trueperaceae</taxon>
        <taxon>Truepera</taxon>
        <taxon>environmental samples</taxon>
    </lineage>
</organism>
<protein>
    <submittedName>
        <fullName evidence="1">Uncharacterized protein</fullName>
    </submittedName>
</protein>
<evidence type="ECO:0000313" key="1">
    <source>
        <dbReference type="EMBL" id="CAA9564967.1"/>
    </source>
</evidence>
<gene>
    <name evidence="1" type="ORF">AVDCRST_MAG86-1106</name>
</gene>